<comment type="caution">
    <text evidence="2">The sequence shown here is derived from an EMBL/GenBank/DDBJ whole genome shotgun (WGS) entry which is preliminary data.</text>
</comment>
<feature type="compositionally biased region" description="Basic and acidic residues" evidence="1">
    <location>
        <begin position="88"/>
        <end position="98"/>
    </location>
</feature>
<sequence length="491" mass="56164">MVPKLKEFVKSRHNDIIRLVRASRDTYTRRGLMANVTVDAVVDALCLDGIKLETLPYDGALILYSGDNSDESCDDNDSDDTDDELEGDDQKQHEGKKLIDSNIPNDRVVRRPYPNGEKVLRKRGVNMDDILVVYDFKSQYPFSMITINLGKDTHLSTDQVYTCLEHIVKTRGCSRKTAAEILCNEHVNCSHTRRIDDLHTLVDYVDDKDYVRRNFVFFAKKPKAVQNQQFILEIESRVVDKRKSQDDSLPSNVRKAHKNRSETKKVMINSRYGLIQSTVDPRFQPTVTGRGRKSIREVTACLRRNMDKREFYGDTDSCFVYKRNLSPFDMMNMSLEEMYRTLMVNDLTGMSLDAFKNVYDKHYPVEDTSSPRKIREAAGSVMHVLCVMMEKGLSSKYLEVEAEKALNPTILPTTKKYIAHNCVTGKPLTKGLSLNNKAAAEMTKDILLFLYNASVDSFNCYQFASKLYHKLGSDFLAQICPTASQDVIRRI</sequence>
<reference evidence="2 3" key="1">
    <citation type="journal article" date="2021" name="Elife">
        <title>Chloroplast acquisition without the gene transfer in kleptoplastic sea slugs, Plakobranchus ocellatus.</title>
        <authorList>
            <person name="Maeda T."/>
            <person name="Takahashi S."/>
            <person name="Yoshida T."/>
            <person name="Shimamura S."/>
            <person name="Takaki Y."/>
            <person name="Nagai Y."/>
            <person name="Toyoda A."/>
            <person name="Suzuki Y."/>
            <person name="Arimoto A."/>
            <person name="Ishii H."/>
            <person name="Satoh N."/>
            <person name="Nishiyama T."/>
            <person name="Hasebe M."/>
            <person name="Maruyama T."/>
            <person name="Minagawa J."/>
            <person name="Obokata J."/>
            <person name="Shigenobu S."/>
        </authorList>
    </citation>
    <scope>NUCLEOTIDE SEQUENCE [LARGE SCALE GENOMIC DNA]</scope>
</reference>
<organism evidence="2 3">
    <name type="scientific">Elysia marginata</name>
    <dbReference type="NCBI Taxonomy" id="1093978"/>
    <lineage>
        <taxon>Eukaryota</taxon>
        <taxon>Metazoa</taxon>
        <taxon>Spiralia</taxon>
        <taxon>Lophotrochozoa</taxon>
        <taxon>Mollusca</taxon>
        <taxon>Gastropoda</taxon>
        <taxon>Heterobranchia</taxon>
        <taxon>Euthyneura</taxon>
        <taxon>Panpulmonata</taxon>
        <taxon>Sacoglossa</taxon>
        <taxon>Placobranchoidea</taxon>
        <taxon>Plakobranchidae</taxon>
        <taxon>Elysia</taxon>
    </lineage>
</organism>
<dbReference type="InterPro" id="IPR023211">
    <property type="entry name" value="DNA_pol_palm_dom_sf"/>
</dbReference>
<dbReference type="Proteomes" id="UP000762676">
    <property type="component" value="Unassembled WGS sequence"/>
</dbReference>
<keyword evidence="3" id="KW-1185">Reference proteome</keyword>
<dbReference type="EMBL" id="BMAT01009132">
    <property type="protein sequence ID" value="GFR99280.1"/>
    <property type="molecule type" value="Genomic_DNA"/>
</dbReference>
<evidence type="ECO:0000313" key="2">
    <source>
        <dbReference type="EMBL" id="GFR99280.1"/>
    </source>
</evidence>
<dbReference type="AlphaFoldDB" id="A0AAV4HP91"/>
<proteinExistence type="predicted"/>
<protein>
    <recommendedName>
        <fullName evidence="4">DNA-directed DNA polymerase</fullName>
    </recommendedName>
</protein>
<gene>
    <name evidence="2" type="ORF">ElyMa_004524200</name>
</gene>
<name>A0AAV4HP91_9GAST</name>
<accession>A0AAV4HP91</accession>
<dbReference type="Gene3D" id="3.90.1600.10">
    <property type="entry name" value="Palm domain of DNA polymerase"/>
    <property type="match status" value="1"/>
</dbReference>
<feature type="region of interest" description="Disordered" evidence="1">
    <location>
        <begin position="69"/>
        <end position="98"/>
    </location>
</feature>
<dbReference type="SUPFAM" id="SSF56672">
    <property type="entry name" value="DNA/RNA polymerases"/>
    <property type="match status" value="1"/>
</dbReference>
<evidence type="ECO:0008006" key="4">
    <source>
        <dbReference type="Google" id="ProtNLM"/>
    </source>
</evidence>
<evidence type="ECO:0000256" key="1">
    <source>
        <dbReference type="SAM" id="MobiDB-lite"/>
    </source>
</evidence>
<evidence type="ECO:0000313" key="3">
    <source>
        <dbReference type="Proteomes" id="UP000762676"/>
    </source>
</evidence>
<feature type="compositionally biased region" description="Acidic residues" evidence="1">
    <location>
        <begin position="69"/>
        <end position="87"/>
    </location>
</feature>
<dbReference type="InterPro" id="IPR043502">
    <property type="entry name" value="DNA/RNA_pol_sf"/>
</dbReference>